<feature type="transmembrane region" description="Helical" evidence="6">
    <location>
        <begin position="148"/>
        <end position="167"/>
    </location>
</feature>
<dbReference type="Proteomes" id="UP001206983">
    <property type="component" value="Unassembled WGS sequence"/>
</dbReference>
<dbReference type="InterPro" id="IPR002549">
    <property type="entry name" value="AI-2E-like"/>
</dbReference>
<reference evidence="7 8" key="1">
    <citation type="journal article" date="2011" name="Appl. Environ. Microbiol.">
        <title>Methanogenic archaea isolated from Taiwan's Chelungpu fault.</title>
        <authorList>
            <person name="Wu S.Y."/>
            <person name="Lai M.C."/>
        </authorList>
    </citation>
    <scope>NUCLEOTIDE SEQUENCE [LARGE SCALE GENOMIC DNA]</scope>
    <source>
        <strain evidence="7 8">St545Mb</strain>
    </source>
</reference>
<comment type="similarity">
    <text evidence="2">Belongs to the autoinducer-2 exporter (AI-2E) (TC 2.A.86) family.</text>
</comment>
<evidence type="ECO:0000256" key="6">
    <source>
        <dbReference type="SAM" id="Phobius"/>
    </source>
</evidence>
<feature type="transmembrane region" description="Helical" evidence="6">
    <location>
        <begin position="61"/>
        <end position="85"/>
    </location>
</feature>
<evidence type="ECO:0000256" key="5">
    <source>
        <dbReference type="ARBA" id="ARBA00023136"/>
    </source>
</evidence>
<dbReference type="Pfam" id="PF01594">
    <property type="entry name" value="AI-2E_transport"/>
    <property type="match status" value="1"/>
</dbReference>
<name>A0AAE3HBQ2_9EURY</name>
<dbReference type="PANTHER" id="PTHR21716:SF4">
    <property type="entry name" value="TRANSMEMBRANE PROTEIN 245"/>
    <property type="match status" value="1"/>
</dbReference>
<keyword evidence="3 6" id="KW-0812">Transmembrane</keyword>
<keyword evidence="5 6" id="KW-0472">Membrane</keyword>
<keyword evidence="8" id="KW-1185">Reference proteome</keyword>
<sequence>MERSDKMWQALVLLALLVIVLAYSLYPYISAFFGAFILYAVFKPIYSFMTSRLKIKPSIAAFSIIIMSILIILIPLYALLSVVFIQVQTLLEDINGIYSNIDSALNYIDHMSNNMLPMEIALRERLMDIAASVANSVSIMAVGAISTIGQRIIEFIIMYFVLFYLLVGDRSEFAQSLEKAIPFSEKNRNKLLGQFPRLVKTILVSSSIIAILQGFILMVTFLLLDIKGAFLWGFVTMILAFLPVVGPPIIWVPTLAFQIIQGDMFTAAGVLAGGIIHTLVDEVLRPFVQKRVGHVHPLVTLVGVVTGVKFFGLLGIIIGPLLISYVLLVAAMFHDEYLTGQEDGQYREISTEIVEDGLA</sequence>
<comment type="caution">
    <text evidence="7">The sequence shown here is derived from an EMBL/GenBank/DDBJ whole genome shotgun (WGS) entry which is preliminary data.</text>
</comment>
<organism evidence="7 8">
    <name type="scientific">Methanolobus chelungpuianus</name>
    <dbReference type="NCBI Taxonomy" id="502115"/>
    <lineage>
        <taxon>Archaea</taxon>
        <taxon>Methanobacteriati</taxon>
        <taxon>Methanobacteriota</taxon>
        <taxon>Stenosarchaea group</taxon>
        <taxon>Methanomicrobia</taxon>
        <taxon>Methanosarcinales</taxon>
        <taxon>Methanosarcinaceae</taxon>
        <taxon>Methanolobus</taxon>
    </lineage>
</organism>
<accession>A0AAE3HBQ2</accession>
<protein>
    <submittedName>
        <fullName evidence="7">Permease</fullName>
    </submittedName>
</protein>
<dbReference type="RefSeq" id="WP_256622954.1">
    <property type="nucleotide sequence ID" value="NZ_JTEO01000004.1"/>
</dbReference>
<feature type="transmembrane region" description="Helical" evidence="6">
    <location>
        <begin position="198"/>
        <end position="224"/>
    </location>
</feature>
<dbReference type="EMBL" id="JTEO01000004">
    <property type="protein sequence ID" value="MCQ6963252.1"/>
    <property type="molecule type" value="Genomic_DNA"/>
</dbReference>
<evidence type="ECO:0000256" key="2">
    <source>
        <dbReference type="ARBA" id="ARBA00009773"/>
    </source>
</evidence>
<feature type="transmembrane region" description="Helical" evidence="6">
    <location>
        <begin position="264"/>
        <end position="280"/>
    </location>
</feature>
<dbReference type="PANTHER" id="PTHR21716">
    <property type="entry name" value="TRANSMEMBRANE PROTEIN"/>
    <property type="match status" value="1"/>
</dbReference>
<evidence type="ECO:0000313" key="8">
    <source>
        <dbReference type="Proteomes" id="UP001206983"/>
    </source>
</evidence>
<dbReference type="AlphaFoldDB" id="A0AAE3HBQ2"/>
<comment type="subcellular location">
    <subcellularLocation>
        <location evidence="1">Membrane</location>
        <topology evidence="1">Multi-pass membrane protein</topology>
    </subcellularLocation>
</comment>
<evidence type="ECO:0000256" key="1">
    <source>
        <dbReference type="ARBA" id="ARBA00004141"/>
    </source>
</evidence>
<evidence type="ECO:0000313" key="7">
    <source>
        <dbReference type="EMBL" id="MCQ6963252.1"/>
    </source>
</evidence>
<feature type="transmembrane region" description="Helical" evidence="6">
    <location>
        <begin position="230"/>
        <end position="252"/>
    </location>
</feature>
<dbReference type="GO" id="GO:0016020">
    <property type="term" value="C:membrane"/>
    <property type="evidence" value="ECO:0007669"/>
    <property type="project" value="UniProtKB-SubCell"/>
</dbReference>
<keyword evidence="4 6" id="KW-1133">Transmembrane helix</keyword>
<evidence type="ECO:0000256" key="3">
    <source>
        <dbReference type="ARBA" id="ARBA00022692"/>
    </source>
</evidence>
<proteinExistence type="inferred from homology"/>
<gene>
    <name evidence="7" type="ORF">PV02_08445</name>
</gene>
<evidence type="ECO:0000256" key="4">
    <source>
        <dbReference type="ARBA" id="ARBA00022989"/>
    </source>
</evidence>
<feature type="transmembrane region" description="Helical" evidence="6">
    <location>
        <begin position="310"/>
        <end position="333"/>
    </location>
</feature>